<organism evidence="3">
    <name type="scientific">viral metagenome</name>
    <dbReference type="NCBI Taxonomy" id="1070528"/>
    <lineage>
        <taxon>unclassified sequences</taxon>
        <taxon>metagenomes</taxon>
        <taxon>organismal metagenomes</taxon>
    </lineage>
</organism>
<dbReference type="CDD" id="cd04458">
    <property type="entry name" value="CSP_CDS"/>
    <property type="match status" value="1"/>
</dbReference>
<dbReference type="Pfam" id="PF00313">
    <property type="entry name" value="CSD"/>
    <property type="match status" value="1"/>
</dbReference>
<dbReference type="InterPro" id="IPR002059">
    <property type="entry name" value="CSP_DNA-bd"/>
</dbReference>
<dbReference type="InterPro" id="IPR011129">
    <property type="entry name" value="CSD"/>
</dbReference>
<evidence type="ECO:0000313" key="3">
    <source>
        <dbReference type="EMBL" id="QHT23222.1"/>
    </source>
</evidence>
<dbReference type="AlphaFoldDB" id="A0A6C0E3C0"/>
<reference evidence="3" key="1">
    <citation type="journal article" date="2020" name="Nature">
        <title>Giant virus diversity and host interactions through global metagenomics.</title>
        <authorList>
            <person name="Schulz F."/>
            <person name="Roux S."/>
            <person name="Paez-Espino D."/>
            <person name="Jungbluth S."/>
            <person name="Walsh D.A."/>
            <person name="Denef V.J."/>
            <person name="McMahon K.D."/>
            <person name="Konstantinidis K.T."/>
            <person name="Eloe-Fadrosh E.A."/>
            <person name="Kyrpides N.C."/>
            <person name="Woyke T."/>
        </authorList>
    </citation>
    <scope>NUCLEOTIDE SEQUENCE</scope>
    <source>
        <strain evidence="3">GVMAG-M-3300023179-114</strain>
    </source>
</reference>
<feature type="compositionally biased region" description="Basic and acidic residues" evidence="1">
    <location>
        <begin position="98"/>
        <end position="107"/>
    </location>
</feature>
<proteinExistence type="predicted"/>
<dbReference type="GO" id="GO:0003676">
    <property type="term" value="F:nucleic acid binding"/>
    <property type="evidence" value="ECO:0007669"/>
    <property type="project" value="InterPro"/>
</dbReference>
<dbReference type="PANTHER" id="PTHR46565:SF20">
    <property type="entry name" value="COLD SHOCK DOMAIN-CONTAINING PROTEIN 4"/>
    <property type="match status" value="1"/>
</dbReference>
<dbReference type="Gene3D" id="2.40.50.140">
    <property type="entry name" value="Nucleic acid-binding proteins"/>
    <property type="match status" value="1"/>
</dbReference>
<feature type="region of interest" description="Disordered" evidence="1">
    <location>
        <begin position="98"/>
        <end position="167"/>
    </location>
</feature>
<feature type="domain" description="CSD" evidence="2">
    <location>
        <begin position="13"/>
        <end position="86"/>
    </location>
</feature>
<dbReference type="InterPro" id="IPR012340">
    <property type="entry name" value="NA-bd_OB-fold"/>
</dbReference>
<name>A0A6C0E3C0_9ZZZZ</name>
<accession>A0A6C0E3C0</accession>
<protein>
    <recommendedName>
        <fullName evidence="2">CSD domain-containing protein</fullName>
    </recommendedName>
</protein>
<dbReference type="PROSITE" id="PS51857">
    <property type="entry name" value="CSD_2"/>
    <property type="match status" value="1"/>
</dbReference>
<dbReference type="SMART" id="SM00357">
    <property type="entry name" value="CSP"/>
    <property type="match status" value="1"/>
</dbReference>
<dbReference type="PRINTS" id="PR00050">
    <property type="entry name" value="COLDSHOCK"/>
</dbReference>
<dbReference type="EMBL" id="MN739729">
    <property type="protein sequence ID" value="QHT23222.1"/>
    <property type="molecule type" value="Genomic_DNA"/>
</dbReference>
<sequence length="167" mass="18450">MSTTDFATSSDETLTGRVKWFNNKTGYGFITITDGSKVGTDVFVHHSAIKVDDEQYRYLVQGEYVDLSLVATEGGAYEFQAGNVRGIKGGKLMCETRNETRSSRGVKENVLVRPSRGVRSRGEGPREGGEWNYVSKPKSVKADTESVPTDASKKSSRRFHKTAVKET</sequence>
<evidence type="ECO:0000259" key="2">
    <source>
        <dbReference type="PROSITE" id="PS51857"/>
    </source>
</evidence>
<feature type="compositionally biased region" description="Basic and acidic residues" evidence="1">
    <location>
        <begin position="120"/>
        <end position="129"/>
    </location>
</feature>
<feature type="compositionally biased region" description="Basic residues" evidence="1">
    <location>
        <begin position="154"/>
        <end position="167"/>
    </location>
</feature>
<dbReference type="SUPFAM" id="SSF50249">
    <property type="entry name" value="Nucleic acid-binding proteins"/>
    <property type="match status" value="1"/>
</dbReference>
<dbReference type="PANTHER" id="PTHR46565">
    <property type="entry name" value="COLD SHOCK DOMAIN PROTEIN 2"/>
    <property type="match status" value="1"/>
</dbReference>
<evidence type="ECO:0000256" key="1">
    <source>
        <dbReference type="SAM" id="MobiDB-lite"/>
    </source>
</evidence>